<dbReference type="Proteomes" id="UP000004986">
    <property type="component" value="Unassembled WGS sequence"/>
</dbReference>
<feature type="non-terminal residue" evidence="1">
    <location>
        <position position="41"/>
    </location>
</feature>
<dbReference type="HOGENOM" id="CLU_219238_0_0_6"/>
<organism evidence="1 2">
    <name type="scientific">Pseudomonas syringae pv. pisi str. 1704B</name>
    <dbReference type="NCBI Taxonomy" id="629263"/>
    <lineage>
        <taxon>Bacteria</taxon>
        <taxon>Pseudomonadati</taxon>
        <taxon>Pseudomonadota</taxon>
        <taxon>Gammaproteobacteria</taxon>
        <taxon>Pseudomonadales</taxon>
        <taxon>Pseudomonadaceae</taxon>
        <taxon>Pseudomonas</taxon>
        <taxon>Pseudomonas syringae</taxon>
    </lineage>
</organism>
<comment type="caution">
    <text evidence="1">The sequence shown here is derived from an EMBL/GenBank/DDBJ whole genome shotgun (WGS) entry which is preliminary data.</text>
</comment>
<dbReference type="EMBL" id="AEAI01004504">
    <property type="protein sequence ID" value="EGH49627.1"/>
    <property type="molecule type" value="Genomic_DNA"/>
</dbReference>
<dbReference type="AlphaFoldDB" id="F3GRC4"/>
<sequence>KPSTLLNGTVSSVKVNVYKPATSNVLGNVITGAAATLNSLP</sequence>
<feature type="non-terminal residue" evidence="1">
    <location>
        <position position="1"/>
    </location>
</feature>
<evidence type="ECO:0000313" key="2">
    <source>
        <dbReference type="Proteomes" id="UP000004986"/>
    </source>
</evidence>
<protein>
    <submittedName>
        <fullName evidence="1">Uncharacterized protein</fullName>
    </submittedName>
</protein>
<name>F3GRC4_PSESJ</name>
<accession>F3GRC4</accession>
<keyword evidence="2" id="KW-1185">Reference proteome</keyword>
<gene>
    <name evidence="1" type="ORF">PSYPI_47473</name>
</gene>
<reference evidence="1 2" key="1">
    <citation type="journal article" date="2011" name="PLoS Pathog.">
        <title>Dynamic evolution of pathogenicity revealed by sequencing and comparative genomics of 19 Pseudomonas syringae isolates.</title>
        <authorList>
            <person name="Baltrus D.A."/>
            <person name="Nishimura M.T."/>
            <person name="Romanchuk A."/>
            <person name="Chang J.H."/>
            <person name="Mukhtar M.S."/>
            <person name="Cherkis K."/>
            <person name="Roach J."/>
            <person name="Grant S.R."/>
            <person name="Jones C.D."/>
            <person name="Dangl J.L."/>
        </authorList>
    </citation>
    <scope>NUCLEOTIDE SEQUENCE [LARGE SCALE GENOMIC DNA]</scope>
    <source>
        <strain evidence="1 2">1704B</strain>
    </source>
</reference>
<proteinExistence type="predicted"/>
<evidence type="ECO:0000313" key="1">
    <source>
        <dbReference type="EMBL" id="EGH49627.1"/>
    </source>
</evidence>